<gene>
    <name evidence="1" type="ORF">TBRA_LOCUS2567</name>
</gene>
<sequence length="221" mass="24945">MPRSMITSCGIYDERIRYVSVCDFQSSATVIGCARSPSRCAIATSRNSRRKESLLLSPPQSADVSTEKKNRAMAIVCVSDITKTTRRSSPNRPEEDTLDKHITANCLVQRGAAVAGDKTGGPRPKLGAAHVLHTYMYVYTFDALADRYTYAYDVWRVCMCEDDKMFQCFGDYKKITHADRSRDDDDESVKSLARKNSADCKALLSREVRLYTLSSRRYYTL</sequence>
<protein>
    <submittedName>
        <fullName evidence="1">Uncharacterized protein</fullName>
    </submittedName>
</protein>
<evidence type="ECO:0000313" key="1">
    <source>
        <dbReference type="EMBL" id="CAB0030569.1"/>
    </source>
</evidence>
<organism evidence="1 2">
    <name type="scientific">Trichogramma brassicae</name>
    <dbReference type="NCBI Taxonomy" id="86971"/>
    <lineage>
        <taxon>Eukaryota</taxon>
        <taxon>Metazoa</taxon>
        <taxon>Ecdysozoa</taxon>
        <taxon>Arthropoda</taxon>
        <taxon>Hexapoda</taxon>
        <taxon>Insecta</taxon>
        <taxon>Pterygota</taxon>
        <taxon>Neoptera</taxon>
        <taxon>Endopterygota</taxon>
        <taxon>Hymenoptera</taxon>
        <taxon>Apocrita</taxon>
        <taxon>Proctotrupomorpha</taxon>
        <taxon>Chalcidoidea</taxon>
        <taxon>Trichogrammatidae</taxon>
        <taxon>Trichogramma</taxon>
    </lineage>
</organism>
<reference evidence="1 2" key="1">
    <citation type="submission" date="2020-02" db="EMBL/GenBank/DDBJ databases">
        <authorList>
            <person name="Ferguson B K."/>
        </authorList>
    </citation>
    <scope>NUCLEOTIDE SEQUENCE [LARGE SCALE GENOMIC DNA]</scope>
</reference>
<dbReference type="EMBL" id="CADCXV010000502">
    <property type="protein sequence ID" value="CAB0030569.1"/>
    <property type="molecule type" value="Genomic_DNA"/>
</dbReference>
<evidence type="ECO:0000313" key="2">
    <source>
        <dbReference type="Proteomes" id="UP000479190"/>
    </source>
</evidence>
<name>A0A6H5I3Z9_9HYME</name>
<dbReference type="AlphaFoldDB" id="A0A6H5I3Z9"/>
<accession>A0A6H5I3Z9</accession>
<proteinExistence type="predicted"/>
<keyword evidence="2" id="KW-1185">Reference proteome</keyword>
<dbReference type="Proteomes" id="UP000479190">
    <property type="component" value="Unassembled WGS sequence"/>
</dbReference>